<name>A0A6A6ZMI3_9PLEO</name>
<dbReference type="GO" id="GO:0030014">
    <property type="term" value="C:CCR4-NOT complex"/>
    <property type="evidence" value="ECO:0007669"/>
    <property type="project" value="InterPro"/>
</dbReference>
<feature type="compositionally biased region" description="Basic and acidic residues" evidence="1">
    <location>
        <begin position="188"/>
        <end position="199"/>
    </location>
</feature>
<gene>
    <name evidence="2" type="ORF">CC86DRAFT_358166</name>
</gene>
<sequence>MMDLSATLAPEEIAILSDRYRTLLDAGNQFTAHTLDAKTSTETVFEVGLRLKNTLDALEGGIMIEPNDRALALFINCEYLLWRLYEDGPQKDNPFLSHWVEAAQRLHKRDSRGEQKEGTSESLTIQKIAAVRGLWVTTLLEQEKLLNWLDYTPEKVYETLVKGDFDRSFDVQPFIRILEDEGIYEKAPKAQETAHEKRSASQSIPPSANGNNDNIPTIPHTTSLSSEKSLQDEKDIILHKLSSYRDQDAAIAQIMHLPLAIPYLDFFTTLVADHVFEKCGIEPLPVITRYIQSALRTIEHATEPPVTPHAAIAGAQYGKDAQMRYTQLLVLFIKSLIRKGLVQVGDLEFEIAEITVRLVWIPEVREFKAWLWSGGGSVE</sequence>
<evidence type="ECO:0000313" key="2">
    <source>
        <dbReference type="EMBL" id="KAF2822116.1"/>
    </source>
</evidence>
<dbReference type="EMBL" id="MU006235">
    <property type="protein sequence ID" value="KAF2822116.1"/>
    <property type="molecule type" value="Genomic_DNA"/>
</dbReference>
<organism evidence="2 3">
    <name type="scientific">Ophiobolus disseminans</name>
    <dbReference type="NCBI Taxonomy" id="1469910"/>
    <lineage>
        <taxon>Eukaryota</taxon>
        <taxon>Fungi</taxon>
        <taxon>Dikarya</taxon>
        <taxon>Ascomycota</taxon>
        <taxon>Pezizomycotina</taxon>
        <taxon>Dothideomycetes</taxon>
        <taxon>Pleosporomycetidae</taxon>
        <taxon>Pleosporales</taxon>
        <taxon>Pleosporineae</taxon>
        <taxon>Phaeosphaeriaceae</taxon>
        <taxon>Ophiobolus</taxon>
    </lineage>
</organism>
<dbReference type="AlphaFoldDB" id="A0A6A6ZMI3"/>
<dbReference type="Pfam" id="PF10155">
    <property type="entry name" value="CNOT11"/>
    <property type="match status" value="1"/>
</dbReference>
<accession>A0A6A6ZMI3</accession>
<feature type="region of interest" description="Disordered" evidence="1">
    <location>
        <begin position="188"/>
        <end position="227"/>
    </location>
</feature>
<reference evidence="2" key="1">
    <citation type="journal article" date="2020" name="Stud. Mycol.">
        <title>101 Dothideomycetes genomes: a test case for predicting lifestyles and emergence of pathogens.</title>
        <authorList>
            <person name="Haridas S."/>
            <person name="Albert R."/>
            <person name="Binder M."/>
            <person name="Bloem J."/>
            <person name="Labutti K."/>
            <person name="Salamov A."/>
            <person name="Andreopoulos B."/>
            <person name="Baker S."/>
            <person name="Barry K."/>
            <person name="Bills G."/>
            <person name="Bluhm B."/>
            <person name="Cannon C."/>
            <person name="Castanera R."/>
            <person name="Culley D."/>
            <person name="Daum C."/>
            <person name="Ezra D."/>
            <person name="Gonzalez J."/>
            <person name="Henrissat B."/>
            <person name="Kuo A."/>
            <person name="Liang C."/>
            <person name="Lipzen A."/>
            <person name="Lutzoni F."/>
            <person name="Magnuson J."/>
            <person name="Mondo S."/>
            <person name="Nolan M."/>
            <person name="Ohm R."/>
            <person name="Pangilinan J."/>
            <person name="Park H.-J."/>
            <person name="Ramirez L."/>
            <person name="Alfaro M."/>
            <person name="Sun H."/>
            <person name="Tritt A."/>
            <person name="Yoshinaga Y."/>
            <person name="Zwiers L.-H."/>
            <person name="Turgeon B."/>
            <person name="Goodwin S."/>
            <person name="Spatafora J."/>
            <person name="Crous P."/>
            <person name="Grigoriev I."/>
        </authorList>
    </citation>
    <scope>NUCLEOTIDE SEQUENCE</scope>
    <source>
        <strain evidence="2">CBS 113818</strain>
    </source>
</reference>
<evidence type="ECO:0000313" key="3">
    <source>
        <dbReference type="Proteomes" id="UP000799424"/>
    </source>
</evidence>
<evidence type="ECO:0000256" key="1">
    <source>
        <dbReference type="SAM" id="MobiDB-lite"/>
    </source>
</evidence>
<dbReference type="InterPro" id="IPR019312">
    <property type="entry name" value="CNOT11"/>
</dbReference>
<keyword evidence="3" id="KW-1185">Reference proteome</keyword>
<dbReference type="Proteomes" id="UP000799424">
    <property type="component" value="Unassembled WGS sequence"/>
</dbReference>
<proteinExistence type="predicted"/>
<protein>
    <submittedName>
        <fullName evidence="2">Uncharacterized protein</fullName>
    </submittedName>
</protein>
<feature type="compositionally biased region" description="Polar residues" evidence="1">
    <location>
        <begin position="200"/>
        <end position="227"/>
    </location>
</feature>
<dbReference type="OrthoDB" id="10265389at2759"/>